<dbReference type="AlphaFoldDB" id="A0A420J3P1"/>
<feature type="region of interest" description="Disordered" evidence="5">
    <location>
        <begin position="454"/>
        <end position="510"/>
    </location>
</feature>
<evidence type="ECO:0000313" key="7">
    <source>
        <dbReference type="EMBL" id="RKF81398.1"/>
    </source>
</evidence>
<feature type="zinc finger region" description="C3H1-type" evidence="4">
    <location>
        <begin position="397"/>
        <end position="425"/>
    </location>
</feature>
<dbReference type="SUPFAM" id="SSF90229">
    <property type="entry name" value="CCCH zinc finger"/>
    <property type="match status" value="3"/>
</dbReference>
<evidence type="ECO:0000256" key="5">
    <source>
        <dbReference type="SAM" id="MobiDB-lite"/>
    </source>
</evidence>
<feature type="zinc finger region" description="C3H1-type" evidence="4">
    <location>
        <begin position="341"/>
        <end position="369"/>
    </location>
</feature>
<dbReference type="Proteomes" id="UP000283383">
    <property type="component" value="Unassembled WGS sequence"/>
</dbReference>
<dbReference type="FunFam" id="4.10.1000.10:FF:000035">
    <property type="entry name" value="CCCH zinc finger protein, variant"/>
    <property type="match status" value="1"/>
</dbReference>
<keyword evidence="2 4" id="KW-0863">Zinc-finger</keyword>
<keyword evidence="8" id="KW-1185">Reference proteome</keyword>
<reference evidence="7 8" key="1">
    <citation type="journal article" date="2018" name="BMC Genomics">
        <title>Comparative genome analyses reveal sequence features reflecting distinct modes of host-adaptation between dicot and monocot powdery mildew.</title>
        <authorList>
            <person name="Wu Y."/>
            <person name="Ma X."/>
            <person name="Pan Z."/>
            <person name="Kale S.D."/>
            <person name="Song Y."/>
            <person name="King H."/>
            <person name="Zhang Q."/>
            <person name="Presley C."/>
            <person name="Deng X."/>
            <person name="Wei C.I."/>
            <person name="Xiao S."/>
        </authorList>
    </citation>
    <scope>NUCLEOTIDE SEQUENCE [LARGE SCALE GENOMIC DNA]</scope>
    <source>
        <strain evidence="7">UMSG3</strain>
    </source>
</reference>
<sequence>MSNEDHSQLLNKISKLAGKGFRSLLTQLVDNTRSGQINRHKNGQIANDQMHTAVRSYGGHSHSSTSWYNPRVGQIRGGGVAKSGQVYRNRSLVLSNASAPSVLNSNCRSEANLSSQTSTPDNSVSEWVSKTDRHRQLINATVFEKTAQNRAKAIEETRKHKMKQRHIREKYHLINHLNQQGKRYNYGGSTSHIHNETGKYEVYVQGIRFLVSRNGSKLTKVSGEIFNWNSPEGERIKNTFSYLRTSDQTNSAKSVPRVASIGPVKFYRSRNGNMYRAGLIKAHRYFCLISPDLMETYVLGCTNHFGFREMATVKKVDEPCNIFSTTGSCHKGPQCRYIHNPSKVAVCKEYLQKGSCLNGDNCDLSHELTPERTPSCVHFGRGNCSKPSCPYTHVRVSSSALVCRRFAIYGYCEKGTACMERHVVECPDFSNTGKCTRRGCKLPHREKASLMRNKALDSNSTNLKEGSSDISSDDEEIGSDDVDSDELDEFFDDEASDTDIPLQQDFVQLS</sequence>
<feature type="compositionally biased region" description="Acidic residues" evidence="5">
    <location>
        <begin position="471"/>
        <end position="497"/>
    </location>
</feature>
<evidence type="ECO:0000256" key="2">
    <source>
        <dbReference type="ARBA" id="ARBA00022771"/>
    </source>
</evidence>
<name>A0A420J3P1_9PEZI</name>
<feature type="domain" description="C3H1-type" evidence="6">
    <location>
        <begin position="314"/>
        <end position="339"/>
    </location>
</feature>
<protein>
    <submittedName>
        <fullName evidence="7">Zinc finger CCCH domain-containing protein 3</fullName>
    </submittedName>
</protein>
<dbReference type="Gene3D" id="4.10.1000.10">
    <property type="entry name" value="Zinc finger, CCCH-type"/>
    <property type="match status" value="2"/>
</dbReference>
<dbReference type="InterPro" id="IPR036855">
    <property type="entry name" value="Znf_CCCH_sf"/>
</dbReference>
<dbReference type="Gene3D" id="6.10.250.3220">
    <property type="match status" value="1"/>
</dbReference>
<feature type="domain" description="C3H1-type" evidence="6">
    <location>
        <begin position="341"/>
        <end position="369"/>
    </location>
</feature>
<dbReference type="SMART" id="SM00356">
    <property type="entry name" value="ZnF_C3H1"/>
    <property type="match status" value="4"/>
</dbReference>
<evidence type="ECO:0000256" key="3">
    <source>
        <dbReference type="ARBA" id="ARBA00022833"/>
    </source>
</evidence>
<dbReference type="PANTHER" id="PTHR46156:SF1">
    <property type="entry name" value="ZINC FINGER CCCH DOMAIN-CONTAINING PROTEIN 3"/>
    <property type="match status" value="1"/>
</dbReference>
<dbReference type="Pfam" id="PF00642">
    <property type="entry name" value="zf-CCCH"/>
    <property type="match status" value="1"/>
</dbReference>
<dbReference type="PROSITE" id="PS50103">
    <property type="entry name" value="ZF_C3H1"/>
    <property type="match status" value="4"/>
</dbReference>
<comment type="caution">
    <text evidence="7">The sequence shown here is derived from an EMBL/GenBank/DDBJ whole genome shotgun (WGS) entry which is preliminary data.</text>
</comment>
<dbReference type="GO" id="GO:0005634">
    <property type="term" value="C:nucleus"/>
    <property type="evidence" value="ECO:0007669"/>
    <property type="project" value="TreeGrafter"/>
</dbReference>
<keyword evidence="1 4" id="KW-0479">Metal-binding</keyword>
<dbReference type="STRING" id="62708.A0A420J3P1"/>
<feature type="domain" description="C3H1-type" evidence="6">
    <location>
        <begin position="397"/>
        <end position="425"/>
    </location>
</feature>
<feature type="zinc finger region" description="C3H1-type" evidence="4">
    <location>
        <begin position="314"/>
        <end position="339"/>
    </location>
</feature>
<evidence type="ECO:0000256" key="4">
    <source>
        <dbReference type="PROSITE-ProRule" id="PRU00723"/>
    </source>
</evidence>
<proteinExistence type="predicted"/>
<organism evidence="7 8">
    <name type="scientific">Golovinomyces cichoracearum</name>
    <dbReference type="NCBI Taxonomy" id="62708"/>
    <lineage>
        <taxon>Eukaryota</taxon>
        <taxon>Fungi</taxon>
        <taxon>Dikarya</taxon>
        <taxon>Ascomycota</taxon>
        <taxon>Pezizomycotina</taxon>
        <taxon>Leotiomycetes</taxon>
        <taxon>Erysiphales</taxon>
        <taxon>Erysiphaceae</taxon>
        <taxon>Golovinomyces</taxon>
    </lineage>
</organism>
<feature type="zinc finger region" description="C3H1-type" evidence="4">
    <location>
        <begin position="370"/>
        <end position="396"/>
    </location>
</feature>
<dbReference type="PANTHER" id="PTHR46156">
    <property type="entry name" value="CCCH ZINGC FINGER"/>
    <property type="match status" value="1"/>
</dbReference>
<evidence type="ECO:0000256" key="1">
    <source>
        <dbReference type="ARBA" id="ARBA00022723"/>
    </source>
</evidence>
<keyword evidence="3 4" id="KW-0862">Zinc</keyword>
<dbReference type="GO" id="GO:0008270">
    <property type="term" value="F:zinc ion binding"/>
    <property type="evidence" value="ECO:0007669"/>
    <property type="project" value="UniProtKB-KW"/>
</dbReference>
<gene>
    <name evidence="7" type="ORF">GcM3_036014</name>
</gene>
<dbReference type="EMBL" id="MCBQ01003614">
    <property type="protein sequence ID" value="RKF81398.1"/>
    <property type="molecule type" value="Genomic_DNA"/>
</dbReference>
<dbReference type="InterPro" id="IPR000571">
    <property type="entry name" value="Znf_CCCH"/>
</dbReference>
<evidence type="ECO:0000259" key="6">
    <source>
        <dbReference type="PROSITE" id="PS50103"/>
    </source>
</evidence>
<accession>A0A420J3P1</accession>
<feature type="domain" description="C3H1-type" evidence="6">
    <location>
        <begin position="370"/>
        <end position="396"/>
    </location>
</feature>
<evidence type="ECO:0000313" key="8">
    <source>
        <dbReference type="Proteomes" id="UP000283383"/>
    </source>
</evidence>